<evidence type="ECO:0000256" key="7">
    <source>
        <dbReference type="ARBA" id="ARBA00023157"/>
    </source>
</evidence>
<dbReference type="SMART" id="SM01110">
    <property type="entry name" value="Cutinase"/>
    <property type="match status" value="1"/>
</dbReference>
<feature type="chain" id="PRO_5041488006" description="Cutinase" evidence="8">
    <location>
        <begin position="20"/>
        <end position="354"/>
    </location>
</feature>
<dbReference type="EMBL" id="JAPDFR010000008">
    <property type="protein sequence ID" value="KAK0384677.1"/>
    <property type="molecule type" value="Genomic_DNA"/>
</dbReference>
<dbReference type="EC" id="3.1.1.74" evidence="8"/>
<comment type="function">
    <text evidence="8">Catalyzes the hydrolysis of complex carboxylic polyesters found in the cell wall of plants. Degrades cutin, a macromolecule that forms the structure of the plant cuticle.</text>
</comment>
<evidence type="ECO:0000256" key="9">
    <source>
        <dbReference type="SAM" id="MobiDB-lite"/>
    </source>
</evidence>
<comment type="similarity">
    <text evidence="2 8">Belongs to the cutinase family.</text>
</comment>
<evidence type="ECO:0000256" key="4">
    <source>
        <dbReference type="ARBA" id="ARBA00022525"/>
    </source>
</evidence>
<feature type="region of interest" description="Disordered" evidence="9">
    <location>
        <begin position="301"/>
        <end position="333"/>
    </location>
</feature>
<evidence type="ECO:0000256" key="3">
    <source>
        <dbReference type="ARBA" id="ARBA00022487"/>
    </source>
</evidence>
<dbReference type="InterPro" id="IPR043580">
    <property type="entry name" value="CUTINASE_1"/>
</dbReference>
<comment type="caution">
    <text evidence="10">The sequence shown here is derived from an EMBL/GenBank/DDBJ whole genome shotgun (WGS) entry which is preliminary data.</text>
</comment>
<dbReference type="Gene3D" id="3.40.50.1820">
    <property type="entry name" value="alpha/beta hydrolase"/>
    <property type="match status" value="1"/>
</dbReference>
<evidence type="ECO:0000256" key="1">
    <source>
        <dbReference type="ARBA" id="ARBA00004613"/>
    </source>
</evidence>
<proteinExistence type="inferred from homology"/>
<evidence type="ECO:0000256" key="6">
    <source>
        <dbReference type="ARBA" id="ARBA00022801"/>
    </source>
</evidence>
<dbReference type="InterPro" id="IPR000675">
    <property type="entry name" value="Cutinase/axe"/>
</dbReference>
<accession>A0AA39L5B1</accession>
<reference evidence="10" key="1">
    <citation type="submission" date="2022-10" db="EMBL/GenBank/DDBJ databases">
        <title>Determination and structural analysis of whole genome sequence of Sarocladium strictum F4-1.</title>
        <authorList>
            <person name="Hu L."/>
            <person name="Jiang Y."/>
        </authorList>
    </citation>
    <scope>NUCLEOTIDE SEQUENCE</scope>
    <source>
        <strain evidence="10">F4-1</strain>
    </source>
</reference>
<dbReference type="PANTHER" id="PTHR33630">
    <property type="entry name" value="CUTINASE RV1984C-RELATED-RELATED"/>
    <property type="match status" value="1"/>
</dbReference>
<keyword evidence="5 8" id="KW-0732">Signal</keyword>
<dbReference type="PROSITE" id="PS00931">
    <property type="entry name" value="CUTINASE_2"/>
    <property type="match status" value="1"/>
</dbReference>
<dbReference type="SUPFAM" id="SSF53474">
    <property type="entry name" value="alpha/beta-Hydrolases"/>
    <property type="match status" value="1"/>
</dbReference>
<protein>
    <recommendedName>
        <fullName evidence="8">Cutinase</fullName>
        <ecNumber evidence="8">3.1.1.74</ecNumber>
    </recommendedName>
</protein>
<dbReference type="GO" id="GO:0005576">
    <property type="term" value="C:extracellular region"/>
    <property type="evidence" value="ECO:0007669"/>
    <property type="project" value="UniProtKB-SubCell"/>
</dbReference>
<dbReference type="GO" id="GO:0050525">
    <property type="term" value="F:cutinase activity"/>
    <property type="evidence" value="ECO:0007669"/>
    <property type="project" value="UniProtKB-UniRule"/>
</dbReference>
<dbReference type="Proteomes" id="UP001175261">
    <property type="component" value="Unassembled WGS sequence"/>
</dbReference>
<organism evidence="10 11">
    <name type="scientific">Sarocladium strictum</name>
    <name type="common">Black bundle disease fungus</name>
    <name type="synonym">Acremonium strictum</name>
    <dbReference type="NCBI Taxonomy" id="5046"/>
    <lineage>
        <taxon>Eukaryota</taxon>
        <taxon>Fungi</taxon>
        <taxon>Dikarya</taxon>
        <taxon>Ascomycota</taxon>
        <taxon>Pezizomycotina</taxon>
        <taxon>Sordariomycetes</taxon>
        <taxon>Hypocreomycetidae</taxon>
        <taxon>Hypocreales</taxon>
        <taxon>Sarocladiaceae</taxon>
        <taxon>Sarocladium</taxon>
    </lineage>
</organism>
<gene>
    <name evidence="10" type="ORF">NLU13_8763</name>
</gene>
<keyword evidence="3 8" id="KW-0719">Serine esterase</keyword>
<dbReference type="InterPro" id="IPR043579">
    <property type="entry name" value="CUTINASE_2"/>
</dbReference>
<sequence>MKAQVPALTLALGATLASAQRLAGANCNDVHVFIAKGNNEPYPGRQGKLVSAICNGLENCDYEDIQFYNPLPAPYCQSVAEGARNGVDQIVEYNARCPDTKLVVSGYSQGGQVVGDVLGGGGGVLFQNCQQPANAGIPANSAAGKKIVAALIFGDVRHTRNQPYNYLDGANRDGLFPRPANQLANLAAYTGRFRNYCDETDPICAGGDVVANHLNYFDIYSDSAAAWVQSLIKAAPDGTESGKETQKPASTLSTQTYAPAPTTLIPPKHANGTVITTTICPEVTQALDAVATSSYDQPQMTFAPGPSGTYVPGKPSDVSPPVDSPTPVPTAGASTLQRSALGVVALAASFYMML</sequence>
<dbReference type="Pfam" id="PF01083">
    <property type="entry name" value="Cutinase"/>
    <property type="match status" value="1"/>
</dbReference>
<comment type="catalytic activity">
    <reaction evidence="8">
        <text>cutin + H2O = cutin monomers.</text>
        <dbReference type="EC" id="3.1.1.74"/>
    </reaction>
</comment>
<keyword evidence="6 8" id="KW-0378">Hydrolase</keyword>
<feature type="signal peptide" evidence="8">
    <location>
        <begin position="1"/>
        <end position="19"/>
    </location>
</feature>
<keyword evidence="4 8" id="KW-0964">Secreted</keyword>
<dbReference type="PROSITE" id="PS00155">
    <property type="entry name" value="CUTINASE_1"/>
    <property type="match status" value="1"/>
</dbReference>
<evidence type="ECO:0000256" key="5">
    <source>
        <dbReference type="ARBA" id="ARBA00022729"/>
    </source>
</evidence>
<dbReference type="AlphaFoldDB" id="A0AA39L5B1"/>
<dbReference type="InterPro" id="IPR029058">
    <property type="entry name" value="AB_hydrolase_fold"/>
</dbReference>
<evidence type="ECO:0000313" key="11">
    <source>
        <dbReference type="Proteomes" id="UP001175261"/>
    </source>
</evidence>
<dbReference type="PANTHER" id="PTHR33630:SF13">
    <property type="entry name" value="ACETYLXYLAN ESTERASE"/>
    <property type="match status" value="1"/>
</dbReference>
<evidence type="ECO:0000256" key="8">
    <source>
        <dbReference type="RuleBase" id="RU361263"/>
    </source>
</evidence>
<evidence type="ECO:0000313" key="10">
    <source>
        <dbReference type="EMBL" id="KAK0384677.1"/>
    </source>
</evidence>
<keyword evidence="11" id="KW-1185">Reference proteome</keyword>
<name>A0AA39L5B1_SARSR</name>
<evidence type="ECO:0000256" key="2">
    <source>
        <dbReference type="ARBA" id="ARBA00007534"/>
    </source>
</evidence>
<comment type="subcellular location">
    <subcellularLocation>
        <location evidence="1 8">Secreted</location>
    </subcellularLocation>
</comment>
<keyword evidence="7" id="KW-1015">Disulfide bond</keyword>